<reference evidence="1 2" key="1">
    <citation type="journal article" date="2013" name="Genome Announc.">
        <title>Draft Genome Sequence of Shewanella decolorationis S12, a Dye-Degrading Bacterium Isolated from a Wastewater Treatment Plant.</title>
        <authorList>
            <person name="Xu M."/>
            <person name="Fang Y."/>
            <person name="Liu J."/>
            <person name="Chen X."/>
            <person name="Sun G."/>
            <person name="Guo J."/>
            <person name="Hua Z."/>
            <person name="Tu Q."/>
            <person name="Wu L."/>
            <person name="Zhou J."/>
            <person name="Liu X."/>
        </authorList>
    </citation>
    <scope>NUCLEOTIDE SEQUENCE [LARGE SCALE GENOMIC DNA]</scope>
    <source>
        <strain evidence="1 2">S12</strain>
    </source>
</reference>
<gene>
    <name evidence="1" type="ORF">SHD_1715</name>
</gene>
<dbReference type="Pfam" id="PF11042">
    <property type="entry name" value="DUF2750"/>
    <property type="match status" value="1"/>
</dbReference>
<dbReference type="InterPro" id="IPR021284">
    <property type="entry name" value="DUF2750"/>
</dbReference>
<accession>A0ABN0PNG0</accession>
<organism evidence="1 2">
    <name type="scientific">Shewanella decolorationis S12</name>
    <dbReference type="NCBI Taxonomy" id="1353536"/>
    <lineage>
        <taxon>Bacteria</taxon>
        <taxon>Pseudomonadati</taxon>
        <taxon>Pseudomonadota</taxon>
        <taxon>Gammaproteobacteria</taxon>
        <taxon>Alteromonadales</taxon>
        <taxon>Shewanellaceae</taxon>
        <taxon>Shewanella</taxon>
    </lineage>
</organism>
<name>A0ABN0PNG0_9GAMM</name>
<keyword evidence="2" id="KW-1185">Reference proteome</keyword>
<evidence type="ECO:0000313" key="2">
    <source>
        <dbReference type="Proteomes" id="UP000017548"/>
    </source>
</evidence>
<evidence type="ECO:0008006" key="3">
    <source>
        <dbReference type="Google" id="ProtNLM"/>
    </source>
</evidence>
<dbReference type="Proteomes" id="UP000017548">
    <property type="component" value="Unassembled WGS sequence"/>
</dbReference>
<evidence type="ECO:0000313" key="1">
    <source>
        <dbReference type="EMBL" id="ESE41640.1"/>
    </source>
</evidence>
<proteinExistence type="predicted"/>
<sequence>MAQQASPYSRIRDIFMSKTVKTFAEAAGMTPEGRYDYLVEQVKQHKVLWTLQDQDGCVMLTTEDEDCIPMWPTEEAAESWAVDDWSDCQTLAIPYDEWHERWVPGMEEDDLFVAVFPVQDDLGVVIPPYELDQRLVTKQSH</sequence>
<comment type="caution">
    <text evidence="1">The sequence shown here is derived from an EMBL/GenBank/DDBJ whole genome shotgun (WGS) entry which is preliminary data.</text>
</comment>
<protein>
    <recommendedName>
        <fullName evidence="3">DUF2750 domain-containing protein</fullName>
    </recommendedName>
</protein>
<dbReference type="EMBL" id="AXZL01000061">
    <property type="protein sequence ID" value="ESE41640.1"/>
    <property type="molecule type" value="Genomic_DNA"/>
</dbReference>